<accession>A0ABP7DRA4</accession>
<evidence type="ECO:0000256" key="1">
    <source>
        <dbReference type="SAM" id="Coils"/>
    </source>
</evidence>
<keyword evidence="1" id="KW-0175">Coiled coil</keyword>
<feature type="compositionally biased region" description="Low complexity" evidence="2">
    <location>
        <begin position="209"/>
        <end position="225"/>
    </location>
</feature>
<gene>
    <name evidence="3" type="ORF">GCM10022421_13670</name>
</gene>
<reference evidence="4" key="1">
    <citation type="journal article" date="2019" name="Int. J. Syst. Evol. Microbiol.">
        <title>The Global Catalogue of Microorganisms (GCM) 10K type strain sequencing project: providing services to taxonomists for standard genome sequencing and annotation.</title>
        <authorList>
            <consortium name="The Broad Institute Genomics Platform"/>
            <consortium name="The Broad Institute Genome Sequencing Center for Infectious Disease"/>
            <person name="Wu L."/>
            <person name="Ma J."/>
        </authorList>
    </citation>
    <scope>NUCLEOTIDE SEQUENCE [LARGE SCALE GENOMIC DNA]</scope>
    <source>
        <strain evidence="4">JCM 17329</strain>
    </source>
</reference>
<keyword evidence="4" id="KW-1185">Reference proteome</keyword>
<organism evidence="3 4">
    <name type="scientific">Oceanisphaera sediminis</name>
    <dbReference type="NCBI Taxonomy" id="981381"/>
    <lineage>
        <taxon>Bacteria</taxon>
        <taxon>Pseudomonadati</taxon>
        <taxon>Pseudomonadota</taxon>
        <taxon>Gammaproteobacteria</taxon>
        <taxon>Aeromonadales</taxon>
        <taxon>Aeromonadaceae</taxon>
        <taxon>Oceanisphaera</taxon>
    </lineage>
</organism>
<proteinExistence type="predicted"/>
<evidence type="ECO:0000313" key="3">
    <source>
        <dbReference type="EMBL" id="GAA3707999.1"/>
    </source>
</evidence>
<dbReference type="PROSITE" id="PS51257">
    <property type="entry name" value="PROKAR_LIPOPROTEIN"/>
    <property type="match status" value="1"/>
</dbReference>
<dbReference type="Proteomes" id="UP001501479">
    <property type="component" value="Unassembled WGS sequence"/>
</dbReference>
<evidence type="ECO:0008006" key="5">
    <source>
        <dbReference type="Google" id="ProtNLM"/>
    </source>
</evidence>
<feature type="region of interest" description="Disordered" evidence="2">
    <location>
        <begin position="209"/>
        <end position="233"/>
    </location>
</feature>
<comment type="caution">
    <text evidence="3">The sequence shown here is derived from an EMBL/GenBank/DDBJ whole genome shotgun (WGS) entry which is preliminary data.</text>
</comment>
<feature type="coiled-coil region" evidence="1">
    <location>
        <begin position="182"/>
        <end position="209"/>
    </location>
</feature>
<dbReference type="EMBL" id="BAABDS010000023">
    <property type="protein sequence ID" value="GAA3707999.1"/>
    <property type="molecule type" value="Genomic_DNA"/>
</dbReference>
<dbReference type="RefSeq" id="WP_344963665.1">
    <property type="nucleotide sequence ID" value="NZ_BAABDS010000023.1"/>
</dbReference>
<evidence type="ECO:0000256" key="2">
    <source>
        <dbReference type="SAM" id="MobiDB-lite"/>
    </source>
</evidence>
<protein>
    <recommendedName>
        <fullName evidence="5">Lipoprotein</fullName>
    </recommendedName>
</protein>
<name>A0ABP7DRA4_9GAMM</name>
<evidence type="ECO:0000313" key="4">
    <source>
        <dbReference type="Proteomes" id="UP001501479"/>
    </source>
</evidence>
<sequence>MRLYPLLKVAALTLLLSGCVAPLLAMGQGQLMWALLKPMVGLDPNSNNLLEQPLIKTRMTGLLGPNYDTTVKLLRTASELQQEGPLFYLASRYDPQQGSERASLVWNSQTNQMAALLNNGEQTKVFTESHTGKAAVWPQAMQDWLGQDDAAPALSLATAAKAPALPLPAVTKIAPDATSGAAKSAQDELQAAQAQLKAAQAKIRALETAKQAATPPTAATTEPQASAKAKTALDTLSGEQAEAAMEALLSQ</sequence>